<gene>
    <name evidence="4" type="ORF">Mco01_72100</name>
</gene>
<sequence length="278" mass="29483">MRALPRALAVLAAVVTLAIPVATAAPAGAATRPKTVPKDAVEVKVKKIVDGDTFDVVTAKGVTVRVGLLEADAPEQGWCWYENAVARLSALLPVGKAAYVLPGKERAGDDGRYLLYTWTGKGAYVNGDLVRNGYAQAVAYYPEHVYTDWQFAEQLRAQSERRGMWSGPCWAPDTYDRRDALDTPPGAGDAALSPAPVEPMDPSPAAPGTSATPEPAPQTTGTPTPSPSPSPSPSGGTDPRFQTCQEANDAGYGPYRRGVDPEYDWYVDADSDGIVCET</sequence>
<dbReference type="RefSeq" id="WP_204061222.1">
    <property type="nucleotide sequence ID" value="NZ_BAAAGP010000045.1"/>
</dbReference>
<feature type="chain" id="PRO_5045709611" description="TNase-like domain-containing protein" evidence="2">
    <location>
        <begin position="25"/>
        <end position="278"/>
    </location>
</feature>
<keyword evidence="2" id="KW-0732">Signal</keyword>
<reference evidence="4 5" key="1">
    <citation type="submission" date="2021-01" db="EMBL/GenBank/DDBJ databases">
        <title>Whole genome shotgun sequence of Microbispora corallina NBRC 16416.</title>
        <authorList>
            <person name="Komaki H."/>
            <person name="Tamura T."/>
        </authorList>
    </citation>
    <scope>NUCLEOTIDE SEQUENCE [LARGE SCALE GENOMIC DNA]</scope>
    <source>
        <strain evidence="4 5">NBRC 16416</strain>
    </source>
</reference>
<evidence type="ECO:0000313" key="4">
    <source>
        <dbReference type="EMBL" id="GIH44210.1"/>
    </source>
</evidence>
<protein>
    <recommendedName>
        <fullName evidence="3">TNase-like domain-containing protein</fullName>
    </recommendedName>
</protein>
<dbReference type="Pfam" id="PF00565">
    <property type="entry name" value="SNase"/>
    <property type="match status" value="1"/>
</dbReference>
<feature type="compositionally biased region" description="Low complexity" evidence="1">
    <location>
        <begin position="206"/>
        <end position="223"/>
    </location>
</feature>
<evidence type="ECO:0000256" key="1">
    <source>
        <dbReference type="SAM" id="MobiDB-lite"/>
    </source>
</evidence>
<evidence type="ECO:0000256" key="2">
    <source>
        <dbReference type="SAM" id="SignalP"/>
    </source>
</evidence>
<name>A0ABQ4GAV0_9ACTN</name>
<feature type="signal peptide" evidence="2">
    <location>
        <begin position="1"/>
        <end position="24"/>
    </location>
</feature>
<proteinExistence type="predicted"/>
<comment type="caution">
    <text evidence="4">The sequence shown here is derived from an EMBL/GenBank/DDBJ whole genome shotgun (WGS) entry which is preliminary data.</text>
</comment>
<keyword evidence="5" id="KW-1185">Reference proteome</keyword>
<feature type="domain" description="TNase-like" evidence="3">
    <location>
        <begin position="39"/>
        <end position="167"/>
    </location>
</feature>
<accession>A0ABQ4GAV0</accession>
<dbReference type="SUPFAM" id="SSF50199">
    <property type="entry name" value="Staphylococcal nuclease"/>
    <property type="match status" value="1"/>
</dbReference>
<dbReference type="SMART" id="SM00318">
    <property type="entry name" value="SNc"/>
    <property type="match status" value="1"/>
</dbReference>
<dbReference type="EMBL" id="BOOC01000054">
    <property type="protein sequence ID" value="GIH44210.1"/>
    <property type="molecule type" value="Genomic_DNA"/>
</dbReference>
<dbReference type="Proteomes" id="UP000603904">
    <property type="component" value="Unassembled WGS sequence"/>
</dbReference>
<dbReference type="Gene3D" id="2.40.50.90">
    <property type="match status" value="1"/>
</dbReference>
<evidence type="ECO:0000313" key="5">
    <source>
        <dbReference type="Proteomes" id="UP000603904"/>
    </source>
</evidence>
<feature type="compositionally biased region" description="Pro residues" evidence="1">
    <location>
        <begin position="196"/>
        <end position="205"/>
    </location>
</feature>
<dbReference type="InterPro" id="IPR016071">
    <property type="entry name" value="Staphylococal_nuclease_OB-fold"/>
</dbReference>
<dbReference type="Pfam" id="PF05901">
    <property type="entry name" value="Excalibur"/>
    <property type="match status" value="1"/>
</dbReference>
<dbReference type="InterPro" id="IPR035437">
    <property type="entry name" value="SNase_OB-fold_sf"/>
</dbReference>
<dbReference type="SMART" id="SM00894">
    <property type="entry name" value="Excalibur"/>
    <property type="match status" value="1"/>
</dbReference>
<dbReference type="InterPro" id="IPR008613">
    <property type="entry name" value="Excalibur_Ca-bd_domain"/>
</dbReference>
<organism evidence="4 5">
    <name type="scientific">Microbispora corallina</name>
    <dbReference type="NCBI Taxonomy" id="83302"/>
    <lineage>
        <taxon>Bacteria</taxon>
        <taxon>Bacillati</taxon>
        <taxon>Actinomycetota</taxon>
        <taxon>Actinomycetes</taxon>
        <taxon>Streptosporangiales</taxon>
        <taxon>Streptosporangiaceae</taxon>
        <taxon>Microbispora</taxon>
    </lineage>
</organism>
<evidence type="ECO:0000259" key="3">
    <source>
        <dbReference type="PROSITE" id="PS50830"/>
    </source>
</evidence>
<dbReference type="PROSITE" id="PS50830">
    <property type="entry name" value="TNASE_3"/>
    <property type="match status" value="1"/>
</dbReference>
<feature type="region of interest" description="Disordered" evidence="1">
    <location>
        <begin position="175"/>
        <end position="263"/>
    </location>
</feature>